<dbReference type="Proteomes" id="UP000051638">
    <property type="component" value="Unassembled WGS sequence"/>
</dbReference>
<reference evidence="1 2" key="1">
    <citation type="journal article" date="2015" name="Genome Announc.">
        <title>Expanding the biotechnology potential of lactobacilli through comparative genomics of 213 strains and associated genera.</title>
        <authorList>
            <person name="Sun Z."/>
            <person name="Harris H.M."/>
            <person name="McCann A."/>
            <person name="Guo C."/>
            <person name="Argimon S."/>
            <person name="Zhang W."/>
            <person name="Yang X."/>
            <person name="Jeffery I.B."/>
            <person name="Cooney J.C."/>
            <person name="Kagawa T.F."/>
            <person name="Liu W."/>
            <person name="Song Y."/>
            <person name="Salvetti E."/>
            <person name="Wrobel A."/>
            <person name="Rasinkangas P."/>
            <person name="Parkhill J."/>
            <person name="Rea M.C."/>
            <person name="O'Sullivan O."/>
            <person name="Ritari J."/>
            <person name="Douillard F.P."/>
            <person name="Paul Ross R."/>
            <person name="Yang R."/>
            <person name="Briner A.E."/>
            <person name="Felis G.E."/>
            <person name="de Vos W.M."/>
            <person name="Barrangou R."/>
            <person name="Klaenhammer T.R."/>
            <person name="Caufield P.W."/>
            <person name="Cui Y."/>
            <person name="Zhang H."/>
            <person name="O'Toole P.W."/>
        </authorList>
    </citation>
    <scope>NUCLEOTIDE SEQUENCE [LARGE SCALE GENOMIC DNA]</scope>
    <source>
        <strain evidence="1 2">DSM 20253</strain>
    </source>
</reference>
<accession>A0A0R2D6W3</accession>
<proteinExistence type="predicted"/>
<evidence type="ECO:0000313" key="1">
    <source>
        <dbReference type="EMBL" id="KRM98954.1"/>
    </source>
</evidence>
<gene>
    <name evidence="1" type="ORF">FC24_GL000587</name>
</gene>
<dbReference type="EMBL" id="AYYI01000021">
    <property type="protein sequence ID" value="KRM98954.1"/>
    <property type="molecule type" value="Genomic_DNA"/>
</dbReference>
<sequence>MKMRSFSYGGLKKYLATLGNFEEIKIIIVETPSRYYHIYLRQLKDLDNLPRQAIFNVAT</sequence>
<keyword evidence="2" id="KW-1185">Reference proteome</keyword>
<organism evidence="1 2">
    <name type="scientific">Loigolactobacillus rennini DSM 20253</name>
    <dbReference type="NCBI Taxonomy" id="1423796"/>
    <lineage>
        <taxon>Bacteria</taxon>
        <taxon>Bacillati</taxon>
        <taxon>Bacillota</taxon>
        <taxon>Bacilli</taxon>
        <taxon>Lactobacillales</taxon>
        <taxon>Lactobacillaceae</taxon>
        <taxon>Loigolactobacillus</taxon>
    </lineage>
</organism>
<dbReference type="PATRIC" id="fig|1423796.3.peg.605"/>
<name>A0A0R2D6W3_9LACO</name>
<protein>
    <submittedName>
        <fullName evidence="1">Uncharacterized protein</fullName>
    </submittedName>
</protein>
<evidence type="ECO:0000313" key="2">
    <source>
        <dbReference type="Proteomes" id="UP000051638"/>
    </source>
</evidence>
<dbReference type="STRING" id="1423796.FC24_GL000587"/>
<dbReference type="AlphaFoldDB" id="A0A0R2D6W3"/>
<comment type="caution">
    <text evidence="1">The sequence shown here is derived from an EMBL/GenBank/DDBJ whole genome shotgun (WGS) entry which is preliminary data.</text>
</comment>